<comment type="caution">
    <text evidence="2">The sequence shown here is derived from an EMBL/GenBank/DDBJ whole genome shotgun (WGS) entry which is preliminary data.</text>
</comment>
<sequence length="325" mass="37196">MDSDMGDLGLQMERFDFQTGNDDFRMEDFDPQDEDFDFDVGDFDFSMEAMNSEMSNINYQMDDIDQLLDDFFGYNLDPGSKPDNQPHQDEKIEQKPEGDANTPSSPDSQAFVNHYEWTNNNLPIGVSFNSNIPATTPGFMQGWTFEPEKPEKHENENQVIFMNSRGTGYRVEMVPAANDTENKPEVRHSSRHKIAPRVPFPNKRPAWAMLATDFKNVSTIPNDVSLWCPCCTRTLPSSSFKRTPRNLTPVETCMDCRKRQMIPLKEMAICWSSPSDYQGCGRLLPRANFSGIYNHQTFTGILCQDCRAFGPDRARLEGRYTEARP</sequence>
<proteinExistence type="predicted"/>
<evidence type="ECO:0000256" key="1">
    <source>
        <dbReference type="SAM" id="MobiDB-lite"/>
    </source>
</evidence>
<feature type="region of interest" description="Disordered" evidence="1">
    <location>
        <begin position="72"/>
        <end position="110"/>
    </location>
</feature>
<keyword evidence="3" id="KW-1185">Reference proteome</keyword>
<feature type="compositionally biased region" description="Polar residues" evidence="1">
    <location>
        <begin position="101"/>
        <end position="110"/>
    </location>
</feature>
<reference evidence="2 3" key="1">
    <citation type="journal article" date="2024" name="Front Chem Biol">
        <title>Unveiling the potential of Daldinia eschscholtzii MFLUCC 19-0629 through bioactivity and bioinformatics studies for enhanced sustainable agriculture production.</title>
        <authorList>
            <person name="Brooks S."/>
            <person name="Weaver J.A."/>
            <person name="Klomchit A."/>
            <person name="Alharthi S.A."/>
            <person name="Onlamun T."/>
            <person name="Nurani R."/>
            <person name="Vong T.K."/>
            <person name="Alberti F."/>
            <person name="Greco C."/>
        </authorList>
    </citation>
    <scope>NUCLEOTIDE SEQUENCE [LARGE SCALE GENOMIC DNA]</scope>
    <source>
        <strain evidence="2">MFLUCC 19-0629</strain>
    </source>
</reference>
<gene>
    <name evidence="2" type="ORF">Daesc_004540</name>
</gene>
<dbReference type="EMBL" id="JBANMG010000004">
    <property type="protein sequence ID" value="KAK6954573.1"/>
    <property type="molecule type" value="Genomic_DNA"/>
</dbReference>
<organism evidence="2 3">
    <name type="scientific">Daldinia eschscholtzii</name>
    <dbReference type="NCBI Taxonomy" id="292717"/>
    <lineage>
        <taxon>Eukaryota</taxon>
        <taxon>Fungi</taxon>
        <taxon>Dikarya</taxon>
        <taxon>Ascomycota</taxon>
        <taxon>Pezizomycotina</taxon>
        <taxon>Sordariomycetes</taxon>
        <taxon>Xylariomycetidae</taxon>
        <taxon>Xylariales</taxon>
        <taxon>Hypoxylaceae</taxon>
        <taxon>Daldinia</taxon>
    </lineage>
</organism>
<protein>
    <submittedName>
        <fullName evidence="2">Uncharacterized protein</fullName>
    </submittedName>
</protein>
<evidence type="ECO:0000313" key="3">
    <source>
        <dbReference type="Proteomes" id="UP001369815"/>
    </source>
</evidence>
<feature type="compositionally biased region" description="Basic and acidic residues" evidence="1">
    <location>
        <begin position="84"/>
        <end position="98"/>
    </location>
</feature>
<evidence type="ECO:0000313" key="2">
    <source>
        <dbReference type="EMBL" id="KAK6954573.1"/>
    </source>
</evidence>
<name>A0AAX6MQ60_9PEZI</name>
<feature type="region of interest" description="Disordered" evidence="1">
    <location>
        <begin position="179"/>
        <end position="198"/>
    </location>
</feature>
<dbReference type="Proteomes" id="UP001369815">
    <property type="component" value="Unassembled WGS sequence"/>
</dbReference>
<dbReference type="AlphaFoldDB" id="A0AAX6MQ60"/>
<accession>A0AAX6MQ60</accession>